<dbReference type="Pfam" id="PF21672">
    <property type="entry name" value="COMM_HN"/>
    <property type="match status" value="1"/>
</dbReference>
<evidence type="ECO:0000259" key="1">
    <source>
        <dbReference type="PROSITE" id="PS51269"/>
    </source>
</evidence>
<dbReference type="InterPro" id="IPR017920">
    <property type="entry name" value="COMM"/>
</dbReference>
<dbReference type="PROSITE" id="PS51269">
    <property type="entry name" value="COMM"/>
    <property type="match status" value="1"/>
</dbReference>
<proteinExistence type="predicted"/>
<protein>
    <submittedName>
        <fullName evidence="3">COMM domain-containing protein 10-like isoform X2</fullName>
    </submittedName>
</protein>
<keyword evidence="2" id="KW-1185">Reference proteome</keyword>
<accession>A0A6P8I9M8</accession>
<feature type="domain" description="COMM" evidence="1">
    <location>
        <begin position="101"/>
        <end position="168"/>
    </location>
</feature>
<evidence type="ECO:0000313" key="2">
    <source>
        <dbReference type="Proteomes" id="UP000515163"/>
    </source>
</evidence>
<dbReference type="PANTHER" id="PTHR12333">
    <property type="entry name" value="COMM DOMAIN CONTAINING PROTEIN 10"/>
    <property type="match status" value="1"/>
</dbReference>
<dbReference type="InterPro" id="IPR037361">
    <property type="entry name" value="COMMD10"/>
</dbReference>
<evidence type="ECO:0000313" key="3">
    <source>
        <dbReference type="RefSeq" id="XP_031564733.1"/>
    </source>
</evidence>
<organism evidence="2 3">
    <name type="scientific">Actinia tenebrosa</name>
    <name type="common">Australian red waratah sea anemone</name>
    <dbReference type="NCBI Taxonomy" id="6105"/>
    <lineage>
        <taxon>Eukaryota</taxon>
        <taxon>Metazoa</taxon>
        <taxon>Cnidaria</taxon>
        <taxon>Anthozoa</taxon>
        <taxon>Hexacorallia</taxon>
        <taxon>Actiniaria</taxon>
        <taxon>Actiniidae</taxon>
        <taxon>Actinia</taxon>
    </lineage>
</organism>
<reference evidence="3" key="1">
    <citation type="submission" date="2025-08" db="UniProtKB">
        <authorList>
            <consortium name="RefSeq"/>
        </authorList>
    </citation>
    <scope>IDENTIFICATION</scope>
    <source>
        <tissue evidence="3">Tentacle</tissue>
    </source>
</reference>
<gene>
    <name evidence="3" type="primary">LOC116300100</name>
</gene>
<sequence length="168" mass="19205">MALMFQATARLKKAVSLINDLDASRFPLLLNRIIQKLHLKDERAFSDEEENKLQSGLSLDVDDLHIVLETSAFILEQAAYHNAKPAVLQQQLQNIGLNDDKLEAMNWRLNLQMAQASKAKLKLPNALFEFHLSSGEEKEKIHIEFSHEELYAFYNQLETIQSQLDSLG</sequence>
<dbReference type="OrthoDB" id="77522at2759"/>
<dbReference type="Proteomes" id="UP000515163">
    <property type="component" value="Unplaced"/>
</dbReference>
<dbReference type="GeneID" id="116300100"/>
<dbReference type="PANTHER" id="PTHR12333:SF0">
    <property type="entry name" value="COMM DOMAIN-CONTAINING PROTEIN 10"/>
    <property type="match status" value="1"/>
</dbReference>
<dbReference type="RefSeq" id="XP_031564733.1">
    <property type="nucleotide sequence ID" value="XM_031708873.1"/>
</dbReference>
<dbReference type="AlphaFoldDB" id="A0A6P8I9M8"/>
<name>A0A6P8I9M8_ACTTE</name>